<proteinExistence type="predicted"/>
<dbReference type="EMBL" id="FOIJ01000016">
    <property type="protein sequence ID" value="SEU31357.1"/>
    <property type="molecule type" value="Genomic_DNA"/>
</dbReference>
<evidence type="ECO:0000313" key="7">
    <source>
        <dbReference type="Proteomes" id="UP000199181"/>
    </source>
</evidence>
<dbReference type="Proteomes" id="UP000199181">
    <property type="component" value="Unassembled WGS sequence"/>
</dbReference>
<dbReference type="NCBIfam" id="NF033679">
    <property type="entry name" value="DNRLRE_dom"/>
    <property type="match status" value="1"/>
</dbReference>
<dbReference type="Pfam" id="PF24517">
    <property type="entry name" value="CBM96"/>
    <property type="match status" value="1"/>
</dbReference>
<protein>
    <submittedName>
        <fullName evidence="6">Uncharacterized protein</fullName>
    </submittedName>
</protein>
<sequence>MRPLPLSLGFPSPRLSRVKDSLSKLLLAVSLCGPLAASAHTVVITVDLEPIEDAMVTSAMPYTNYGHQPSFEISPVWRPFVDYSRESFLKFDLSGIPEGVQVLSARLQATAYDGFAYGGDGSVYTHFVPDDSWSEGSLIWLNKPAISGQALGSWWLWYDFRNGQPRPEQFGSAESAALAAQVQAEADQDNLLSLRLSSSGYETFYHSSESADATKRPKLRVRYSAPACSFERPAPTLTVNGSLEMTLECGASTWQDPGASATDACGPVTVERYNSGEDAYGPGPNPNAEGTYSVQYIARNNNGEASAVRTVAVQDTLAPQLALNGEPEMTHTCGTAFVDPGVTAQDVCYGDLTHSVQVFGYVNGWVPGTYTVEYVVTDGGGNAAAPLTRTVTVAHCPW</sequence>
<dbReference type="InterPro" id="IPR032179">
    <property type="entry name" value="Cry22Aa_Ig-like"/>
</dbReference>
<feature type="domain" description="Carbohydrate-binding module family 96" evidence="5">
    <location>
        <begin position="45"/>
        <end position="153"/>
    </location>
</feature>
<dbReference type="InterPro" id="IPR013783">
    <property type="entry name" value="Ig-like_fold"/>
</dbReference>
<evidence type="ECO:0000313" key="6">
    <source>
        <dbReference type="EMBL" id="SEU31357.1"/>
    </source>
</evidence>
<evidence type="ECO:0000259" key="5">
    <source>
        <dbReference type="Pfam" id="PF24517"/>
    </source>
</evidence>
<feature type="domain" description="Pesticidal crystal protein Cry22Aa Ig-like" evidence="4">
    <location>
        <begin position="322"/>
        <end position="393"/>
    </location>
</feature>
<dbReference type="Gene3D" id="2.60.40.10">
    <property type="entry name" value="Immunoglobulins"/>
    <property type="match status" value="2"/>
</dbReference>
<evidence type="ECO:0000256" key="3">
    <source>
        <dbReference type="ARBA" id="ARBA00022729"/>
    </source>
</evidence>
<evidence type="ECO:0000256" key="2">
    <source>
        <dbReference type="ARBA" id="ARBA00022525"/>
    </source>
</evidence>
<accession>A0A1I0KY41</accession>
<dbReference type="Pfam" id="PF16403">
    <property type="entry name" value="Bact_surface_Ig-like"/>
    <property type="match status" value="1"/>
</dbReference>
<dbReference type="InterPro" id="IPR055372">
    <property type="entry name" value="CBM96"/>
</dbReference>
<evidence type="ECO:0000256" key="1">
    <source>
        <dbReference type="ARBA" id="ARBA00004613"/>
    </source>
</evidence>
<evidence type="ECO:0000259" key="4">
    <source>
        <dbReference type="Pfam" id="PF16403"/>
    </source>
</evidence>
<keyword evidence="7" id="KW-1185">Reference proteome</keyword>
<name>A0A1I0KY41_9BACT</name>
<keyword evidence="3" id="KW-0732">Signal</keyword>
<dbReference type="AlphaFoldDB" id="A0A1I0KY41"/>
<organism evidence="6 7">
    <name type="scientific">Stigmatella erecta</name>
    <dbReference type="NCBI Taxonomy" id="83460"/>
    <lineage>
        <taxon>Bacteria</taxon>
        <taxon>Pseudomonadati</taxon>
        <taxon>Myxococcota</taxon>
        <taxon>Myxococcia</taxon>
        <taxon>Myxococcales</taxon>
        <taxon>Cystobacterineae</taxon>
        <taxon>Archangiaceae</taxon>
        <taxon>Stigmatella</taxon>
    </lineage>
</organism>
<keyword evidence="2" id="KW-0964">Secreted</keyword>
<comment type="subcellular location">
    <subcellularLocation>
        <location evidence="1">Secreted</location>
    </subcellularLocation>
</comment>
<reference evidence="7" key="1">
    <citation type="submission" date="2016-10" db="EMBL/GenBank/DDBJ databases">
        <authorList>
            <person name="Varghese N."/>
            <person name="Submissions S."/>
        </authorList>
    </citation>
    <scope>NUCLEOTIDE SEQUENCE [LARGE SCALE GENOMIC DNA]</scope>
    <source>
        <strain evidence="7">DSM 16858</strain>
    </source>
</reference>
<gene>
    <name evidence="6" type="ORF">SAMN05443639_11624</name>
</gene>
<dbReference type="GO" id="GO:0005576">
    <property type="term" value="C:extracellular region"/>
    <property type="evidence" value="ECO:0007669"/>
    <property type="project" value="UniProtKB-SubCell"/>
</dbReference>